<accession>A0A149RQV8</accession>
<dbReference type="AlphaFoldDB" id="A0A149RQV8"/>
<gene>
    <name evidence="1" type="ORF">AD933_05690</name>
</gene>
<reference evidence="1 2" key="1">
    <citation type="submission" date="2015-06" db="EMBL/GenBank/DDBJ databases">
        <title>Improved classification and identification of acetic acid bacteria using matrix-assisted laser desorption/ionization time-of-flight mass spectrometry; Gluconobacter nephelii and Gluconobacter uchimurae are later heterotypic synonyms of Gluconobacter japonicus and Gluconobacter oxydans, respectively.</title>
        <authorList>
            <person name="Li L."/>
            <person name="Cleenwerck I."/>
            <person name="De Vuyst L."/>
            <person name="Vandamme P."/>
        </authorList>
    </citation>
    <scope>NUCLEOTIDE SEQUENCE [LARGE SCALE GENOMIC DNA]</scope>
    <source>
        <strain evidence="1 2">LMG 1552</strain>
    </source>
</reference>
<dbReference type="Proteomes" id="UP000075526">
    <property type="component" value="Unassembled WGS sequence"/>
</dbReference>
<dbReference type="EMBL" id="LHZF01000154">
    <property type="protein sequence ID" value="KXV16730.1"/>
    <property type="molecule type" value="Genomic_DNA"/>
</dbReference>
<organism evidence="1 2">
    <name type="scientific">Acetobacter malorum</name>
    <dbReference type="NCBI Taxonomy" id="178901"/>
    <lineage>
        <taxon>Bacteria</taxon>
        <taxon>Pseudomonadati</taxon>
        <taxon>Pseudomonadota</taxon>
        <taxon>Alphaproteobacteria</taxon>
        <taxon>Acetobacterales</taxon>
        <taxon>Acetobacteraceae</taxon>
        <taxon>Acetobacter</taxon>
    </lineage>
</organism>
<comment type="caution">
    <text evidence="1">The sequence shown here is derived from an EMBL/GenBank/DDBJ whole genome shotgun (WGS) entry which is preliminary data.</text>
</comment>
<dbReference type="PATRIC" id="fig|178901.13.peg.2279"/>
<protein>
    <submittedName>
        <fullName evidence="1">Uncharacterized protein</fullName>
    </submittedName>
</protein>
<name>A0A149RQV8_9PROT</name>
<evidence type="ECO:0000313" key="2">
    <source>
        <dbReference type="Proteomes" id="UP000075526"/>
    </source>
</evidence>
<evidence type="ECO:0000313" key="1">
    <source>
        <dbReference type="EMBL" id="KXV16730.1"/>
    </source>
</evidence>
<dbReference type="RefSeq" id="WP_061507898.1">
    <property type="nucleotide sequence ID" value="NZ_JBDNKN010000020.1"/>
</dbReference>
<sequence>MIRTSKIIEIDGVFLGTAIQLSGEQGQRFYAAHESVRALHNAIKPDVAMLARQVAQTFRQNQAVSYAA</sequence>
<proteinExistence type="predicted"/>